<keyword evidence="3" id="KW-1185">Reference proteome</keyword>
<dbReference type="OrthoDB" id="177147at2"/>
<keyword evidence="1" id="KW-0812">Transmembrane</keyword>
<name>A0A261FU26_9BIFI</name>
<dbReference type="STRING" id="1603886.GCA_001895165_01313"/>
<evidence type="ECO:0000256" key="1">
    <source>
        <dbReference type="SAM" id="Phobius"/>
    </source>
</evidence>
<dbReference type="Proteomes" id="UP000216352">
    <property type="component" value="Unassembled WGS sequence"/>
</dbReference>
<dbReference type="EMBL" id="MWWX01000004">
    <property type="protein sequence ID" value="OZG62691.1"/>
    <property type="molecule type" value="Genomic_DNA"/>
</dbReference>
<comment type="caution">
    <text evidence="2">The sequence shown here is derived from an EMBL/GenBank/DDBJ whole genome shotgun (WGS) entry which is preliminary data.</text>
</comment>
<reference evidence="2 3" key="1">
    <citation type="journal article" date="2017" name="BMC Genomics">
        <title>Comparative genomic and phylogenomic analyses of the Bifidobacteriaceae family.</title>
        <authorList>
            <person name="Lugli G.A."/>
            <person name="Milani C."/>
            <person name="Turroni F."/>
            <person name="Duranti S."/>
            <person name="Mancabelli L."/>
            <person name="Mangifesta M."/>
            <person name="Ferrario C."/>
            <person name="Modesto M."/>
            <person name="Mattarelli P."/>
            <person name="Jiri K."/>
            <person name="van Sinderen D."/>
            <person name="Ventura M."/>
        </authorList>
    </citation>
    <scope>NUCLEOTIDE SEQUENCE [LARGE SCALE GENOMIC DNA]</scope>
    <source>
        <strain evidence="2 3">DSM 28807</strain>
    </source>
</reference>
<proteinExistence type="predicted"/>
<feature type="transmembrane region" description="Helical" evidence="1">
    <location>
        <begin position="277"/>
        <end position="308"/>
    </location>
</feature>
<feature type="transmembrane region" description="Helical" evidence="1">
    <location>
        <begin position="314"/>
        <end position="335"/>
    </location>
</feature>
<organism evidence="2 3">
    <name type="scientific">Bifidobacterium lemurum</name>
    <dbReference type="NCBI Taxonomy" id="1603886"/>
    <lineage>
        <taxon>Bacteria</taxon>
        <taxon>Bacillati</taxon>
        <taxon>Actinomycetota</taxon>
        <taxon>Actinomycetes</taxon>
        <taxon>Bifidobacteriales</taxon>
        <taxon>Bifidobacteriaceae</taxon>
        <taxon>Bifidobacterium</taxon>
    </lineage>
</organism>
<protein>
    <submittedName>
        <fullName evidence="2">Tape measure protein</fullName>
    </submittedName>
</protein>
<evidence type="ECO:0000313" key="2">
    <source>
        <dbReference type="EMBL" id="OZG62691.1"/>
    </source>
</evidence>
<keyword evidence="1" id="KW-1133">Transmembrane helix</keyword>
<dbReference type="AlphaFoldDB" id="A0A261FU26"/>
<accession>A0A261FU26</accession>
<dbReference type="RefSeq" id="WP_072725756.1">
    <property type="nucleotide sequence ID" value="NZ_BDIS01000016.1"/>
</dbReference>
<dbReference type="InterPro" id="IPR010090">
    <property type="entry name" value="Phage_tape_meas"/>
</dbReference>
<gene>
    <name evidence="2" type="ORF">BLEM_0608</name>
</gene>
<sequence length="528" mass="54763">MASKSTTIKVNITGDARDALKAINQTTGEMMTMQQKTSTAVSGMANAIASSAVVGKITEIGKAAIDAAADLEQSIGGVDTVFKDVSAQVHAWAEDAAQTLGLSQNSYNELATVIGSQLKNAGMSMDDVAGKTNDLITLGADLSSMFGGTTTQAVEALSSALKGEMDPIEAYGVSLNDATLKAQAASMGLGDLYAAGDRNAKMQATLAAITQQTGDATGNFGKEADTAQGQQQRLNAMWENAQAALGQQLLPVVTAVTQKLTEMVSWVQQNSAWLTPLAVVVGVVAAAIIGVNAAMSAYAAVAAIVAVAQGAVNVAFLPVAAIIAAIVAAIVLLAANWETVKSVAMRCAQAISDKWNEFKTWFGGIVDSIANTGKAVWDKIAAPAKTAVDRIGGFFNGLKDSVLGVFDDIVGAIKGAWDWVTGLWDKITGASNAAASVSAQASGASMEPVAYAAYQPARAVSLMSRTRPAGVASRAVAAWSASSQTRPTVREDHVTINVRFDGLVTDPEAVAREIRKITRDYDRKRGNR</sequence>
<dbReference type="NCBIfam" id="TIGR01760">
    <property type="entry name" value="tape_meas_TP901"/>
    <property type="match status" value="1"/>
</dbReference>
<evidence type="ECO:0000313" key="3">
    <source>
        <dbReference type="Proteomes" id="UP000216352"/>
    </source>
</evidence>
<keyword evidence="1" id="KW-0472">Membrane</keyword>